<protein>
    <submittedName>
        <fullName evidence="2">Uncharacterized protein LOC102802536</fullName>
    </submittedName>
</protein>
<evidence type="ECO:0000313" key="2">
    <source>
        <dbReference type="RefSeq" id="XP_006814536.1"/>
    </source>
</evidence>
<proteinExistence type="predicted"/>
<dbReference type="Proteomes" id="UP000694865">
    <property type="component" value="Unplaced"/>
</dbReference>
<dbReference type="RefSeq" id="XP_006814536.1">
    <property type="nucleotide sequence ID" value="XM_006814473.1"/>
</dbReference>
<gene>
    <name evidence="2" type="primary">LOC102802536</name>
</gene>
<sequence length="205" mass="22795">MVAMQTQKHKEKQELIERETQQSAYYAMPMVPSEEYQQSSQNNSQSALQQWFLKETVKRDMVPTNRGAGGRDINETPGIRCCPRCQKQEELLVRSGLCFMCDMSLQAEQNPGIVPMTTNGRGESTINYTPKPAAGVPISGTQVQQHRTSAAQTLTNPPCQSPTNGVIEETTLSIQQLCSKFENQHSGVSTSGQMMRNSRVIIQIV</sequence>
<dbReference type="GeneID" id="102802536"/>
<accession>A0ABM0M3E5</accession>
<organism evidence="1 2">
    <name type="scientific">Saccoglossus kowalevskii</name>
    <name type="common">Acorn worm</name>
    <dbReference type="NCBI Taxonomy" id="10224"/>
    <lineage>
        <taxon>Eukaryota</taxon>
        <taxon>Metazoa</taxon>
        <taxon>Hemichordata</taxon>
        <taxon>Enteropneusta</taxon>
        <taxon>Harrimaniidae</taxon>
        <taxon>Saccoglossus</taxon>
    </lineage>
</organism>
<reference evidence="2" key="1">
    <citation type="submission" date="2025-08" db="UniProtKB">
        <authorList>
            <consortium name="RefSeq"/>
        </authorList>
    </citation>
    <scope>IDENTIFICATION</scope>
    <source>
        <tissue evidence="2">Testes</tissue>
    </source>
</reference>
<evidence type="ECO:0000313" key="1">
    <source>
        <dbReference type="Proteomes" id="UP000694865"/>
    </source>
</evidence>
<keyword evidence="1" id="KW-1185">Reference proteome</keyword>
<name>A0ABM0M3E5_SACKO</name>